<name>M4R1U8_9CAUD</name>
<dbReference type="EMBL" id="HQ633071">
    <property type="protein sequence ID" value="AGH31732.1"/>
    <property type="molecule type" value="Genomic_DNA"/>
</dbReference>
<evidence type="ECO:0000313" key="1">
    <source>
        <dbReference type="EMBL" id="AGH31732.1"/>
    </source>
</evidence>
<accession>M4R1U8</accession>
<dbReference type="GeneID" id="15011137"/>
<dbReference type="KEGG" id="vg:15011137"/>
<evidence type="ECO:0000313" key="2">
    <source>
        <dbReference type="Proteomes" id="UP000201252"/>
    </source>
</evidence>
<keyword evidence="2" id="KW-1185">Reference proteome</keyword>
<dbReference type="OrthoDB" id="38554at10239"/>
<dbReference type="Proteomes" id="UP000201252">
    <property type="component" value="Segment"/>
</dbReference>
<proteinExistence type="predicted"/>
<reference evidence="1 2" key="1">
    <citation type="submission" date="2010-10" db="EMBL/GenBank/DDBJ databases">
        <title>The Genome Sequence of Synechococcus phage S-SKS1.</title>
        <authorList>
            <consortium name="The Broad Institute Genome Sequencing Platform"/>
            <person name="Henn M.R."/>
            <person name="Clokie M."/>
            <person name="Levin J."/>
            <person name="Malboeuf C."/>
            <person name="Casali M."/>
            <person name="Russ C."/>
            <person name="Lennon N."/>
            <person name="Chapman S.B."/>
            <person name="Erlich R."/>
            <person name="Young S.K."/>
            <person name="Yandava C."/>
            <person name="Zeng Q."/>
            <person name="Alvarado L."/>
            <person name="Anderson S."/>
            <person name="Berlin A."/>
            <person name="Chen Z."/>
            <person name="Freedman E."/>
            <person name="Gellesch M."/>
            <person name="Goldberg J."/>
            <person name="Green L."/>
            <person name="Griggs A."/>
            <person name="Gujja S."/>
            <person name="Heilman E.R."/>
            <person name="Heiman D."/>
            <person name="Hollinger A."/>
            <person name="Howarth C."/>
            <person name="Larson L."/>
            <person name="Mehta T."/>
            <person name="Pearson M."/>
            <person name="Roberts A."/>
            <person name="Ryan E."/>
            <person name="Saif S."/>
            <person name="Shea T."/>
            <person name="Shenoy N."/>
            <person name="Sisk P."/>
            <person name="Stolte C."/>
            <person name="Sykes S."/>
            <person name="White J."/>
            <person name="Haas B."/>
            <person name="Nusbaum C."/>
            <person name="Birren B."/>
        </authorList>
    </citation>
    <scope>NUCLEOTIDE SEQUENCE [LARGE SCALE GENOMIC DNA]</scope>
</reference>
<gene>
    <name evidence="1" type="ORF">SWZG_00226</name>
</gene>
<dbReference type="RefSeq" id="YP_007674584.1">
    <property type="nucleotide sequence ID" value="NC_020851.1"/>
</dbReference>
<organism evidence="1 2">
    <name type="scientific">Synechococcus phage S-SKS1</name>
    <dbReference type="NCBI Taxonomy" id="754042"/>
    <lineage>
        <taxon>Viruses</taxon>
        <taxon>Duplodnaviria</taxon>
        <taxon>Heunggongvirae</taxon>
        <taxon>Uroviricota</taxon>
        <taxon>Caudoviricetes</taxon>
        <taxon>Llyrvirus</taxon>
        <taxon>Llyrvirus SSKS1</taxon>
    </lineage>
</organism>
<sequence length="137" mass="16075">MEKNNVVEYTGCSQEQIRWGNNDDPTLSLVVGKEYTIEKVDVHSQHTKIKLYNKVGWFNSVCFKLKHSGVNSSLEYLKDMDPDSIQLETTSKLFEYEKLSREIENCEDLDTMKVMARCFIKLYLRHQEVTTQIMKMP</sequence>
<protein>
    <submittedName>
        <fullName evidence="1">Uncharacterized protein</fullName>
    </submittedName>
</protein>